<protein>
    <submittedName>
        <fullName evidence="1">Uncharacterized protein</fullName>
    </submittedName>
</protein>
<sequence length="221" mass="24527">MRLHDIRKVGSSGQTGQPHIFKCKINDKSIEVQIENQQGQIIVTAFEGSSEFPQNVLFSLDRHVTEEKEKGDTVLTYPRSEELAGKLDGFFRHIRTTTLPSNYSSFDSSNTGNESQSQLVQVKTCPMMVTNTTNPSYPSSLSNNQMMIQHTTNSSYSLSLPSDQIMFTNTTNSSYSSSLPSDQMMFTNTINPSYPSSLSSNQMMIQHTTNSSYSSSLGVCV</sequence>
<dbReference type="AlphaFoldDB" id="A0A814Q2J5"/>
<comment type="caution">
    <text evidence="1">The sequence shown here is derived from an EMBL/GenBank/DDBJ whole genome shotgun (WGS) entry which is preliminary data.</text>
</comment>
<proteinExistence type="predicted"/>
<reference evidence="1" key="1">
    <citation type="submission" date="2021-02" db="EMBL/GenBank/DDBJ databases">
        <authorList>
            <person name="Nowell W R."/>
        </authorList>
    </citation>
    <scope>NUCLEOTIDE SEQUENCE</scope>
</reference>
<evidence type="ECO:0000313" key="2">
    <source>
        <dbReference type="Proteomes" id="UP000663864"/>
    </source>
</evidence>
<dbReference type="EMBL" id="CAJNOT010000943">
    <property type="protein sequence ID" value="CAF1114368.1"/>
    <property type="molecule type" value="Genomic_DNA"/>
</dbReference>
<dbReference type="Proteomes" id="UP000663864">
    <property type="component" value="Unassembled WGS sequence"/>
</dbReference>
<evidence type="ECO:0000313" key="1">
    <source>
        <dbReference type="EMBL" id="CAF1114368.1"/>
    </source>
</evidence>
<accession>A0A814Q2J5</accession>
<name>A0A814Q2J5_9BILA</name>
<gene>
    <name evidence="1" type="ORF">ZHD862_LOCUS18291</name>
</gene>
<organism evidence="1 2">
    <name type="scientific">Rotaria sordida</name>
    <dbReference type="NCBI Taxonomy" id="392033"/>
    <lineage>
        <taxon>Eukaryota</taxon>
        <taxon>Metazoa</taxon>
        <taxon>Spiralia</taxon>
        <taxon>Gnathifera</taxon>
        <taxon>Rotifera</taxon>
        <taxon>Eurotatoria</taxon>
        <taxon>Bdelloidea</taxon>
        <taxon>Philodinida</taxon>
        <taxon>Philodinidae</taxon>
        <taxon>Rotaria</taxon>
    </lineage>
</organism>